<accession>A0ABT0USX4</accession>
<gene>
    <name evidence="1" type="ORF">NBG84_26015</name>
</gene>
<comment type="caution">
    <text evidence="1">The sequence shown here is derived from an EMBL/GenBank/DDBJ whole genome shotgun (WGS) entry which is preliminary data.</text>
</comment>
<dbReference type="Proteomes" id="UP001431429">
    <property type="component" value="Unassembled WGS sequence"/>
</dbReference>
<reference evidence="1" key="1">
    <citation type="submission" date="2022-06" db="EMBL/GenBank/DDBJ databases">
        <title>Genome public.</title>
        <authorList>
            <person name="Sun Q."/>
        </authorList>
    </citation>
    <scope>NUCLEOTIDE SEQUENCE</scope>
    <source>
        <strain evidence="1">CWNU-1</strain>
    </source>
</reference>
<evidence type="ECO:0000313" key="2">
    <source>
        <dbReference type="Proteomes" id="UP001431429"/>
    </source>
</evidence>
<proteinExistence type="predicted"/>
<keyword evidence="2" id="KW-1185">Reference proteome</keyword>
<sequence length="87" mass="9243">MSDVHKIHSFDAVWQPGDVVLAADGALYIRASQNPMYPWGDASQSLGQHVEGGVADGDVVRPLILLVRDGVTLGGRLIHEGDIPAIT</sequence>
<name>A0ABT0USX4_9ACTN</name>
<organism evidence="1 2">
    <name type="scientific">Streptomyces albipurpureus</name>
    <dbReference type="NCBI Taxonomy" id="2897419"/>
    <lineage>
        <taxon>Bacteria</taxon>
        <taxon>Bacillati</taxon>
        <taxon>Actinomycetota</taxon>
        <taxon>Actinomycetes</taxon>
        <taxon>Kitasatosporales</taxon>
        <taxon>Streptomycetaceae</taxon>
        <taxon>Streptomyces</taxon>
    </lineage>
</organism>
<dbReference type="EMBL" id="JAMQAW010000032">
    <property type="protein sequence ID" value="MCM2391699.1"/>
    <property type="molecule type" value="Genomic_DNA"/>
</dbReference>
<evidence type="ECO:0000313" key="1">
    <source>
        <dbReference type="EMBL" id="MCM2391699.1"/>
    </source>
</evidence>
<protein>
    <submittedName>
        <fullName evidence="1">Uncharacterized protein</fullName>
    </submittedName>
</protein>
<dbReference type="RefSeq" id="WP_250922026.1">
    <property type="nucleotide sequence ID" value="NZ_JAMQAW010000032.1"/>
</dbReference>